<evidence type="ECO:0000313" key="2">
    <source>
        <dbReference type="EMBL" id="GHB52872.1"/>
    </source>
</evidence>
<feature type="region of interest" description="Disordered" evidence="1">
    <location>
        <begin position="1"/>
        <end position="22"/>
    </location>
</feature>
<dbReference type="AlphaFoldDB" id="A0A8J3D164"/>
<comment type="caution">
    <text evidence="2">The sequence shown here is derived from an EMBL/GenBank/DDBJ whole genome shotgun (WGS) entry which is preliminary data.</text>
</comment>
<protein>
    <submittedName>
        <fullName evidence="2">Uncharacterized protein</fullName>
    </submittedName>
</protein>
<accession>A0A8J3D164</accession>
<name>A0A8J3D164_9BACT</name>
<sequence length="114" mass="12719">MNAYRKTDSEPLKTDPEPNGRGVVLTFSEEDGTGKFGGHTYVNSVGGNYQKSDSCGLGDFTIFSTFATEVYESSEWSRNALNPLRGKVTYGRTEEKLYIYHNKTLVVMVFSKAK</sequence>
<gene>
    <name evidence="2" type="ORF">GCM10007390_01930</name>
</gene>
<dbReference type="Gene3D" id="2.40.128.270">
    <property type="match status" value="1"/>
</dbReference>
<dbReference type="Proteomes" id="UP000598271">
    <property type="component" value="Unassembled WGS sequence"/>
</dbReference>
<evidence type="ECO:0000256" key="1">
    <source>
        <dbReference type="SAM" id="MobiDB-lite"/>
    </source>
</evidence>
<dbReference type="InterPro" id="IPR038670">
    <property type="entry name" value="HslJ-like_sf"/>
</dbReference>
<evidence type="ECO:0000313" key="3">
    <source>
        <dbReference type="Proteomes" id="UP000598271"/>
    </source>
</evidence>
<dbReference type="EMBL" id="BMXF01000001">
    <property type="protein sequence ID" value="GHB52872.1"/>
    <property type="molecule type" value="Genomic_DNA"/>
</dbReference>
<feature type="compositionally biased region" description="Basic and acidic residues" evidence="1">
    <location>
        <begin position="1"/>
        <end position="18"/>
    </location>
</feature>
<proteinExistence type="predicted"/>
<reference evidence="2 3" key="1">
    <citation type="journal article" date="2014" name="Int. J. Syst. Evol. Microbiol.">
        <title>Complete genome sequence of Corynebacterium casei LMG S-19264T (=DSM 44701T), isolated from a smear-ripened cheese.</title>
        <authorList>
            <consortium name="US DOE Joint Genome Institute (JGI-PGF)"/>
            <person name="Walter F."/>
            <person name="Albersmeier A."/>
            <person name="Kalinowski J."/>
            <person name="Ruckert C."/>
        </authorList>
    </citation>
    <scope>NUCLEOTIDE SEQUENCE [LARGE SCALE GENOMIC DNA]</scope>
    <source>
        <strain evidence="2 3">KCTC 12866</strain>
    </source>
</reference>
<organism evidence="2 3">
    <name type="scientific">Persicitalea jodogahamensis</name>
    <dbReference type="NCBI Taxonomy" id="402147"/>
    <lineage>
        <taxon>Bacteria</taxon>
        <taxon>Pseudomonadati</taxon>
        <taxon>Bacteroidota</taxon>
        <taxon>Cytophagia</taxon>
        <taxon>Cytophagales</taxon>
        <taxon>Spirosomataceae</taxon>
        <taxon>Persicitalea</taxon>
    </lineage>
</organism>
<keyword evidence="3" id="KW-1185">Reference proteome</keyword>